<dbReference type="Pfam" id="PF13505">
    <property type="entry name" value="OMP_b-brl"/>
    <property type="match status" value="1"/>
</dbReference>
<dbReference type="InterPro" id="IPR027385">
    <property type="entry name" value="Beta-barrel_OMP"/>
</dbReference>
<feature type="signal peptide" evidence="6">
    <location>
        <begin position="1"/>
        <end position="20"/>
    </location>
</feature>
<keyword evidence="3" id="KW-0472">Membrane</keyword>
<evidence type="ECO:0000256" key="2">
    <source>
        <dbReference type="ARBA" id="ARBA00022729"/>
    </source>
</evidence>
<proteinExistence type="inferred from homology"/>
<dbReference type="Proteomes" id="UP001241472">
    <property type="component" value="Unassembled WGS sequence"/>
</dbReference>
<keyword evidence="9" id="KW-1185">Reference proteome</keyword>
<dbReference type="PANTHER" id="PTHR34001:SF3">
    <property type="entry name" value="BLL7405 PROTEIN"/>
    <property type="match status" value="1"/>
</dbReference>
<dbReference type="InterPro" id="IPR011250">
    <property type="entry name" value="OMP/PagP_B-barrel"/>
</dbReference>
<evidence type="ECO:0000256" key="4">
    <source>
        <dbReference type="ARBA" id="ARBA00023237"/>
    </source>
</evidence>
<evidence type="ECO:0000256" key="5">
    <source>
        <dbReference type="ARBA" id="ARBA00038306"/>
    </source>
</evidence>
<dbReference type="InterPro" id="IPR051692">
    <property type="entry name" value="OMP-like"/>
</dbReference>
<dbReference type="Gene3D" id="2.40.160.20">
    <property type="match status" value="1"/>
</dbReference>
<evidence type="ECO:0000256" key="3">
    <source>
        <dbReference type="ARBA" id="ARBA00023136"/>
    </source>
</evidence>
<comment type="caution">
    <text evidence="8">The sequence shown here is derived from an EMBL/GenBank/DDBJ whole genome shotgun (WGS) entry which is preliminary data.</text>
</comment>
<dbReference type="SUPFAM" id="SSF56925">
    <property type="entry name" value="OMPA-like"/>
    <property type="match status" value="1"/>
</dbReference>
<name>A0ABT9PNU0_9HYPH</name>
<dbReference type="PANTHER" id="PTHR34001">
    <property type="entry name" value="BLL7405 PROTEIN"/>
    <property type="match status" value="1"/>
</dbReference>
<evidence type="ECO:0000256" key="1">
    <source>
        <dbReference type="ARBA" id="ARBA00004442"/>
    </source>
</evidence>
<sequence>MFKITAIALLALSASTSVFAADAVQQIPQAPAAVEIAPFSWSGAYVGIQGGGGWLDADFSTGFGSATEDFNGGIFGGFVGYNWQFSNGFVLGIEGDADYNWNEQDDLFGLPGLEAGTEWSGSVRGRLGYAFDRALIYGAGGWTATRAYLETPFDKESETFSGWTIGAGVDYAVTDDVFIRGEYRYNNFGDKEIAPGLNVDLDQHVVKAGIAIKF</sequence>
<gene>
    <name evidence="8" type="ORF">J2T09_000871</name>
</gene>
<dbReference type="RefSeq" id="WP_306831458.1">
    <property type="nucleotide sequence ID" value="NZ_JAUSRF010000002.1"/>
</dbReference>
<evidence type="ECO:0000313" key="8">
    <source>
        <dbReference type="EMBL" id="MDP9836129.1"/>
    </source>
</evidence>
<feature type="domain" description="Outer membrane protein beta-barrel" evidence="7">
    <location>
        <begin position="40"/>
        <end position="214"/>
    </location>
</feature>
<keyword evidence="2 6" id="KW-0732">Signal</keyword>
<evidence type="ECO:0000313" key="9">
    <source>
        <dbReference type="Proteomes" id="UP001241472"/>
    </source>
</evidence>
<reference evidence="8 9" key="1">
    <citation type="submission" date="2023-07" db="EMBL/GenBank/DDBJ databases">
        <title>Sorghum-associated microbial communities from plants grown in Nebraska, USA.</title>
        <authorList>
            <person name="Schachtman D."/>
        </authorList>
    </citation>
    <scope>NUCLEOTIDE SEQUENCE [LARGE SCALE GENOMIC DNA]</scope>
    <source>
        <strain evidence="8 9">DS1307</strain>
    </source>
</reference>
<protein>
    <submittedName>
        <fullName evidence="8">Outer membrane immunogenic protein</fullName>
    </submittedName>
</protein>
<comment type="subcellular location">
    <subcellularLocation>
        <location evidence="1">Cell outer membrane</location>
    </subcellularLocation>
</comment>
<feature type="chain" id="PRO_5045959662" evidence="6">
    <location>
        <begin position="21"/>
        <end position="214"/>
    </location>
</feature>
<comment type="similarity">
    <text evidence="5">Belongs to the Omp25/RopB family.</text>
</comment>
<evidence type="ECO:0000259" key="7">
    <source>
        <dbReference type="Pfam" id="PF13505"/>
    </source>
</evidence>
<evidence type="ECO:0000256" key="6">
    <source>
        <dbReference type="SAM" id="SignalP"/>
    </source>
</evidence>
<accession>A0ABT9PNU0</accession>
<dbReference type="EMBL" id="JAUSRF010000002">
    <property type="protein sequence ID" value="MDP9836129.1"/>
    <property type="molecule type" value="Genomic_DNA"/>
</dbReference>
<keyword evidence="4" id="KW-0998">Cell outer membrane</keyword>
<organism evidence="8 9">
    <name type="scientific">Neorhizobium huautlense</name>
    <dbReference type="NCBI Taxonomy" id="67774"/>
    <lineage>
        <taxon>Bacteria</taxon>
        <taxon>Pseudomonadati</taxon>
        <taxon>Pseudomonadota</taxon>
        <taxon>Alphaproteobacteria</taxon>
        <taxon>Hyphomicrobiales</taxon>
        <taxon>Rhizobiaceae</taxon>
        <taxon>Rhizobium/Agrobacterium group</taxon>
        <taxon>Neorhizobium</taxon>
    </lineage>
</organism>